<name>A0AAV7M043_PLEWA</name>
<accession>A0AAV7M043</accession>
<protein>
    <submittedName>
        <fullName evidence="1">Uncharacterized protein</fullName>
    </submittedName>
</protein>
<proteinExistence type="predicted"/>
<evidence type="ECO:0000313" key="1">
    <source>
        <dbReference type="EMBL" id="KAJ1095957.1"/>
    </source>
</evidence>
<sequence>MIPCRPQTPSGACRWYRVLTRGRAQTLSPSGEPGVRIELAECRQSNRDAGTDNSVLPVIRGMGGQCRRLLPQRHLGQLLLKRDARIGAAYRELCGLRVPEARHRHGPLRGLSQAAGLSFRPLAPGAGRPAVGGRNWLLRRRFGLLLVAANGGYLSVTSAGFPRPRAGAARHNDIRRRTRDARDCDTSCAT</sequence>
<comment type="caution">
    <text evidence="1">The sequence shown here is derived from an EMBL/GenBank/DDBJ whole genome shotgun (WGS) entry which is preliminary data.</text>
</comment>
<dbReference type="AlphaFoldDB" id="A0AAV7M043"/>
<evidence type="ECO:0000313" key="2">
    <source>
        <dbReference type="Proteomes" id="UP001066276"/>
    </source>
</evidence>
<reference evidence="1" key="1">
    <citation type="journal article" date="2022" name="bioRxiv">
        <title>Sequencing and chromosome-scale assembly of the giantPleurodeles waltlgenome.</title>
        <authorList>
            <person name="Brown T."/>
            <person name="Elewa A."/>
            <person name="Iarovenko S."/>
            <person name="Subramanian E."/>
            <person name="Araus A.J."/>
            <person name="Petzold A."/>
            <person name="Susuki M."/>
            <person name="Suzuki K.-i.T."/>
            <person name="Hayashi T."/>
            <person name="Toyoda A."/>
            <person name="Oliveira C."/>
            <person name="Osipova E."/>
            <person name="Leigh N.D."/>
            <person name="Simon A."/>
            <person name="Yun M.H."/>
        </authorList>
    </citation>
    <scope>NUCLEOTIDE SEQUENCE</scope>
    <source>
        <strain evidence="1">20211129_DDA</strain>
        <tissue evidence="1">Liver</tissue>
    </source>
</reference>
<dbReference type="Proteomes" id="UP001066276">
    <property type="component" value="Chromosome 10"/>
</dbReference>
<dbReference type="EMBL" id="JANPWB010000014">
    <property type="protein sequence ID" value="KAJ1095957.1"/>
    <property type="molecule type" value="Genomic_DNA"/>
</dbReference>
<organism evidence="1 2">
    <name type="scientific">Pleurodeles waltl</name>
    <name type="common">Iberian ribbed newt</name>
    <dbReference type="NCBI Taxonomy" id="8319"/>
    <lineage>
        <taxon>Eukaryota</taxon>
        <taxon>Metazoa</taxon>
        <taxon>Chordata</taxon>
        <taxon>Craniata</taxon>
        <taxon>Vertebrata</taxon>
        <taxon>Euteleostomi</taxon>
        <taxon>Amphibia</taxon>
        <taxon>Batrachia</taxon>
        <taxon>Caudata</taxon>
        <taxon>Salamandroidea</taxon>
        <taxon>Salamandridae</taxon>
        <taxon>Pleurodelinae</taxon>
        <taxon>Pleurodeles</taxon>
    </lineage>
</organism>
<keyword evidence="2" id="KW-1185">Reference proteome</keyword>
<gene>
    <name evidence="1" type="ORF">NDU88_001107</name>
</gene>